<dbReference type="EMBL" id="JACHEN010000002">
    <property type="protein sequence ID" value="MBB6214408.1"/>
    <property type="molecule type" value="Genomic_DNA"/>
</dbReference>
<dbReference type="Proteomes" id="UP000579281">
    <property type="component" value="Unassembled WGS sequence"/>
</dbReference>
<dbReference type="GO" id="GO:0000725">
    <property type="term" value="P:recombinational repair"/>
    <property type="evidence" value="ECO:0007669"/>
    <property type="project" value="TreeGrafter"/>
</dbReference>
<dbReference type="InterPro" id="IPR027785">
    <property type="entry name" value="UvrD-like_helicase_C"/>
</dbReference>
<evidence type="ECO:0000256" key="3">
    <source>
        <dbReference type="ARBA" id="ARBA00022806"/>
    </source>
</evidence>
<dbReference type="PANTHER" id="PTHR11070">
    <property type="entry name" value="UVRD / RECB / PCRA DNA HELICASE FAMILY MEMBER"/>
    <property type="match status" value="1"/>
</dbReference>
<dbReference type="InterPro" id="IPR014016">
    <property type="entry name" value="UvrD-like_ATP-bd"/>
</dbReference>
<protein>
    <submittedName>
        <fullName evidence="7">DNA helicase-2/ATP-dependent DNA helicase PcrA</fullName>
        <ecNumber evidence="7">3.6.4.12</ecNumber>
    </submittedName>
</protein>
<keyword evidence="8" id="KW-1185">Reference proteome</keyword>
<keyword evidence="3 5" id="KW-0347">Helicase</keyword>
<evidence type="ECO:0000256" key="2">
    <source>
        <dbReference type="ARBA" id="ARBA00022801"/>
    </source>
</evidence>
<dbReference type="AlphaFoldDB" id="A0A841KQL4"/>
<dbReference type="RefSeq" id="WP_184307812.1">
    <property type="nucleotide sequence ID" value="NZ_JACHEN010000002.1"/>
</dbReference>
<dbReference type="Pfam" id="PF00580">
    <property type="entry name" value="UvrD-helicase"/>
    <property type="match status" value="1"/>
</dbReference>
<name>A0A841KQL4_9FIRM</name>
<dbReference type="GO" id="GO:0005524">
    <property type="term" value="F:ATP binding"/>
    <property type="evidence" value="ECO:0007669"/>
    <property type="project" value="UniProtKB-UniRule"/>
</dbReference>
<dbReference type="InterPro" id="IPR027417">
    <property type="entry name" value="P-loop_NTPase"/>
</dbReference>
<feature type="domain" description="UvrD-like helicase ATP-binding" evidence="6">
    <location>
        <begin position="208"/>
        <end position="590"/>
    </location>
</feature>
<dbReference type="GO" id="GO:0005829">
    <property type="term" value="C:cytosol"/>
    <property type="evidence" value="ECO:0007669"/>
    <property type="project" value="TreeGrafter"/>
</dbReference>
<keyword evidence="4 5" id="KW-0067">ATP-binding</keyword>
<evidence type="ECO:0000313" key="7">
    <source>
        <dbReference type="EMBL" id="MBB6214408.1"/>
    </source>
</evidence>
<organism evidence="7 8">
    <name type="scientific">Anaerosolibacter carboniphilus</name>
    <dbReference type="NCBI Taxonomy" id="1417629"/>
    <lineage>
        <taxon>Bacteria</taxon>
        <taxon>Bacillati</taxon>
        <taxon>Bacillota</taxon>
        <taxon>Clostridia</taxon>
        <taxon>Peptostreptococcales</taxon>
        <taxon>Thermotaleaceae</taxon>
        <taxon>Anaerosolibacter</taxon>
    </lineage>
</organism>
<dbReference type="PROSITE" id="PS51198">
    <property type="entry name" value="UVRD_HELICASE_ATP_BIND"/>
    <property type="match status" value="1"/>
</dbReference>
<sequence length="750" mass="87714">MDSYQQNLQEEQQYLSRTLDFIGHELDREIRTLQNRKDDLLSLRKEMWENTVHFSTDFERLTEISQYLAVLNGQTTSYGTIYKQIEKYKKMLDTPYFGRFDFIEKGEAGREKIYVGLHNVVDEESYDILVYDWRAPISSIFYQFELGEAAYQAPKGTIEGNVLLKRQYKIHHGKLDYFFDCSLKIDDEILQEVLCRHSSSKMRNIVETIQKEQNTIIRDTNNELLIVQGVAGSGKTSIALHRIAFLLYHGIREKLSSNNILIISPNEVFSKYISGVLPELGEENVEQLTFDVLGTKVSNGRFNIEKRMEQLEWLIGCPAVDLVEQRKKSIAFKESNIFVELLNRLLLYYERNHIVFEDVYYAGKVIETKNLLRNQFLHDKIGRPIAKRLKRMEGMILDRIHPLRKERMFKIEKLVQKMDGHEFEIKSFSRLLSMKKSSGLMKKIRSFTQVDYFQVYRTLFDQEGLLKKLAQGLELPVDIESIIQSTRENLERGHIQYEDCAPLLFLKLKIEGNDMFSEIKQVVVDEAQDYAPIQYAVFDLLFKDARFTILGDIHQSIHKEVDISLYDNINQIFHKRKAIHLFLNKSYRSSYEISGFSQKILNLQQECISFERHEGKPLVLKKDSLENMDDAVVEDIHRFMKEGQRTIAVICKTMEESRQLHSRLKTFLDISIIASKDEEIESGAMIIPGYMAKGLEFDAVIVYDVSDCRYATELDRKLLYIACTRALHRLVIYYKDTKSSFLPDSSYFLL</sequence>
<dbReference type="Pfam" id="PF13538">
    <property type="entry name" value="UvrD_C_2"/>
    <property type="match status" value="1"/>
</dbReference>
<feature type="binding site" evidence="5">
    <location>
        <begin position="229"/>
        <end position="236"/>
    </location>
    <ligand>
        <name>ATP</name>
        <dbReference type="ChEBI" id="CHEBI:30616"/>
    </ligand>
</feature>
<evidence type="ECO:0000256" key="4">
    <source>
        <dbReference type="ARBA" id="ARBA00022840"/>
    </source>
</evidence>
<dbReference type="SUPFAM" id="SSF52540">
    <property type="entry name" value="P-loop containing nucleoside triphosphate hydrolases"/>
    <property type="match status" value="1"/>
</dbReference>
<evidence type="ECO:0000256" key="5">
    <source>
        <dbReference type="PROSITE-ProRule" id="PRU00560"/>
    </source>
</evidence>
<gene>
    <name evidence="7" type="ORF">HNQ80_000488</name>
</gene>
<dbReference type="PANTHER" id="PTHR11070:SF17">
    <property type="entry name" value="DNA HELICASE IV"/>
    <property type="match status" value="1"/>
</dbReference>
<dbReference type="InterPro" id="IPR000212">
    <property type="entry name" value="DNA_helicase_UvrD/REP"/>
</dbReference>
<dbReference type="GO" id="GO:0016787">
    <property type="term" value="F:hydrolase activity"/>
    <property type="evidence" value="ECO:0007669"/>
    <property type="project" value="UniProtKB-UniRule"/>
</dbReference>
<evidence type="ECO:0000313" key="8">
    <source>
        <dbReference type="Proteomes" id="UP000579281"/>
    </source>
</evidence>
<keyword evidence="2 5" id="KW-0378">Hydrolase</keyword>
<reference evidence="7 8" key="1">
    <citation type="submission" date="2020-08" db="EMBL/GenBank/DDBJ databases">
        <title>Genomic Encyclopedia of Type Strains, Phase IV (KMG-IV): sequencing the most valuable type-strain genomes for metagenomic binning, comparative biology and taxonomic classification.</title>
        <authorList>
            <person name="Goeker M."/>
        </authorList>
    </citation>
    <scope>NUCLEOTIDE SEQUENCE [LARGE SCALE GENOMIC DNA]</scope>
    <source>
        <strain evidence="7 8">DSM 103526</strain>
    </source>
</reference>
<dbReference type="Gene3D" id="3.40.50.300">
    <property type="entry name" value="P-loop containing nucleotide triphosphate hydrolases"/>
    <property type="match status" value="3"/>
</dbReference>
<dbReference type="GO" id="GO:0003677">
    <property type="term" value="F:DNA binding"/>
    <property type="evidence" value="ECO:0007669"/>
    <property type="project" value="InterPro"/>
</dbReference>
<comment type="caution">
    <text evidence="7">The sequence shown here is derived from an EMBL/GenBank/DDBJ whole genome shotgun (WGS) entry which is preliminary data.</text>
</comment>
<dbReference type="EC" id="3.6.4.12" evidence="7"/>
<keyword evidence="1 5" id="KW-0547">Nucleotide-binding</keyword>
<dbReference type="GO" id="GO:0043138">
    <property type="term" value="F:3'-5' DNA helicase activity"/>
    <property type="evidence" value="ECO:0007669"/>
    <property type="project" value="TreeGrafter"/>
</dbReference>
<evidence type="ECO:0000256" key="1">
    <source>
        <dbReference type="ARBA" id="ARBA00022741"/>
    </source>
</evidence>
<accession>A0A841KQL4</accession>
<proteinExistence type="predicted"/>
<evidence type="ECO:0000259" key="6">
    <source>
        <dbReference type="PROSITE" id="PS51198"/>
    </source>
</evidence>